<proteinExistence type="predicted"/>
<dbReference type="InterPro" id="IPR048015">
    <property type="entry name" value="NTP-PPase_MazG-like_N"/>
</dbReference>
<dbReference type="CDD" id="cd11528">
    <property type="entry name" value="NTP-PPase_MazG_Nterm"/>
    <property type="match status" value="1"/>
</dbReference>
<dbReference type="InterPro" id="IPR011551">
    <property type="entry name" value="NTP_PyrPHydrolase_MazG"/>
</dbReference>
<organism evidence="2 3">
    <name type="scientific">Nocardioides dubius</name>
    <dbReference type="NCBI Taxonomy" id="317019"/>
    <lineage>
        <taxon>Bacteria</taxon>
        <taxon>Bacillati</taxon>
        <taxon>Actinomycetota</taxon>
        <taxon>Actinomycetes</taxon>
        <taxon>Propionibacteriales</taxon>
        <taxon>Nocardioidaceae</taxon>
        <taxon>Nocardioides</taxon>
    </lineage>
</organism>
<evidence type="ECO:0000313" key="3">
    <source>
        <dbReference type="Proteomes" id="UP001501581"/>
    </source>
</evidence>
<reference evidence="3" key="1">
    <citation type="journal article" date="2019" name="Int. J. Syst. Evol. Microbiol.">
        <title>The Global Catalogue of Microorganisms (GCM) 10K type strain sequencing project: providing services to taxonomists for standard genome sequencing and annotation.</title>
        <authorList>
            <consortium name="The Broad Institute Genomics Platform"/>
            <consortium name="The Broad Institute Genome Sequencing Center for Infectious Disease"/>
            <person name="Wu L."/>
            <person name="Ma J."/>
        </authorList>
    </citation>
    <scope>NUCLEOTIDE SEQUENCE [LARGE SCALE GENOMIC DNA]</scope>
    <source>
        <strain evidence="3">JCM 13008</strain>
    </source>
</reference>
<comment type="caution">
    <text evidence="2">The sequence shown here is derived from an EMBL/GenBank/DDBJ whole genome shotgun (WGS) entry which is preliminary data.</text>
</comment>
<name>A0ABP4EJ91_9ACTN</name>
<dbReference type="InterPro" id="IPR004518">
    <property type="entry name" value="MazG-like_dom"/>
</dbReference>
<dbReference type="SUPFAM" id="SSF101386">
    <property type="entry name" value="all-alpha NTP pyrophosphatases"/>
    <property type="match status" value="1"/>
</dbReference>
<dbReference type="Proteomes" id="UP001501581">
    <property type="component" value="Unassembled WGS sequence"/>
</dbReference>
<evidence type="ECO:0000313" key="2">
    <source>
        <dbReference type="EMBL" id="GAA1111973.1"/>
    </source>
</evidence>
<keyword evidence="3" id="KW-1185">Reference proteome</keyword>
<gene>
    <name evidence="2" type="ORF">GCM10009668_36820</name>
</gene>
<dbReference type="PANTHER" id="PTHR30522:SF0">
    <property type="entry name" value="NUCLEOSIDE TRIPHOSPHATE PYROPHOSPHOHYDROLASE"/>
    <property type="match status" value="1"/>
</dbReference>
<dbReference type="PANTHER" id="PTHR30522">
    <property type="entry name" value="NUCLEOSIDE TRIPHOSPHATE PYROPHOSPHOHYDROLASE"/>
    <property type="match status" value="1"/>
</dbReference>
<sequence length="142" mass="15678">MEWWHAGGVSEVEDLVAVMRRLRAECAWKAEQTHESLVPYLHEEAGEVAEAIAEGDSAHLCEELGDLLLQVVFHAAIAEERGEFTMDDVAAGITAKLRRRNPHVFDPASLGREPDAPPLSATEVNEIWQAVKRQERSGGGRP</sequence>
<dbReference type="EMBL" id="BAAALG010000013">
    <property type="protein sequence ID" value="GAA1111973.1"/>
    <property type="molecule type" value="Genomic_DNA"/>
</dbReference>
<evidence type="ECO:0000259" key="1">
    <source>
        <dbReference type="Pfam" id="PF03819"/>
    </source>
</evidence>
<feature type="domain" description="NTP pyrophosphohydrolase MazG-like" evidence="1">
    <location>
        <begin position="32"/>
        <end position="105"/>
    </location>
</feature>
<protein>
    <recommendedName>
        <fullName evidence="1">NTP pyrophosphohydrolase MazG-like domain-containing protein</fullName>
    </recommendedName>
</protein>
<dbReference type="Gene3D" id="1.10.287.1080">
    <property type="entry name" value="MazG-like"/>
    <property type="match status" value="1"/>
</dbReference>
<accession>A0ABP4EJ91</accession>
<dbReference type="Pfam" id="PF03819">
    <property type="entry name" value="MazG"/>
    <property type="match status" value="1"/>
</dbReference>